<proteinExistence type="predicted"/>
<dbReference type="Proteomes" id="UP001519272">
    <property type="component" value="Unassembled WGS sequence"/>
</dbReference>
<organism evidence="1 2">
    <name type="scientific">Paenibacillus turicensis</name>
    <dbReference type="NCBI Taxonomy" id="160487"/>
    <lineage>
        <taxon>Bacteria</taxon>
        <taxon>Bacillati</taxon>
        <taxon>Bacillota</taxon>
        <taxon>Bacilli</taxon>
        <taxon>Bacillales</taxon>
        <taxon>Paenibacillaceae</taxon>
        <taxon>Paenibacillus</taxon>
    </lineage>
</organism>
<accession>A0ABS4FU64</accession>
<dbReference type="EMBL" id="JAGGKG010000012">
    <property type="protein sequence ID" value="MBP1906102.1"/>
    <property type="molecule type" value="Genomic_DNA"/>
</dbReference>
<evidence type="ECO:0000313" key="2">
    <source>
        <dbReference type="Proteomes" id="UP001519272"/>
    </source>
</evidence>
<reference evidence="1 2" key="1">
    <citation type="submission" date="2021-03" db="EMBL/GenBank/DDBJ databases">
        <title>Genomic Encyclopedia of Type Strains, Phase IV (KMG-IV): sequencing the most valuable type-strain genomes for metagenomic binning, comparative biology and taxonomic classification.</title>
        <authorList>
            <person name="Goeker M."/>
        </authorList>
    </citation>
    <scope>NUCLEOTIDE SEQUENCE [LARGE SCALE GENOMIC DNA]</scope>
    <source>
        <strain evidence="1 2">DSM 14349</strain>
    </source>
</reference>
<protein>
    <submittedName>
        <fullName evidence="1">Uncharacterized protein</fullName>
    </submittedName>
</protein>
<comment type="caution">
    <text evidence="1">The sequence shown here is derived from an EMBL/GenBank/DDBJ whole genome shotgun (WGS) entry which is preliminary data.</text>
</comment>
<evidence type="ECO:0000313" key="1">
    <source>
        <dbReference type="EMBL" id="MBP1906102.1"/>
    </source>
</evidence>
<name>A0ABS4FU64_9BACL</name>
<sequence>MLSTNQCSFDSNKYTHTSAAQALFRMIGYTDKKEISLIDVMGYTSWAFRINIHARTVDIGGPYASLNWGKVFIQGMKNLGFMCESMGEPNFMSPSPEELQQALIFVQSNIDRGIPVMAWDLFVPEFGVIYGYDDKKQLLNCKDTAQDGLLPYAKLGRGRIGELFMMGITDSFEVDEVTAFHGALELVLDHAFRHMPRHDDEPYHNGLAAYDAWIQAFQSQSIEVVGNAYNALVVSDAREFAYKFLTSLAQKWSCASPIQVKVSQFIQEAAKHYYEVACNLVKVRTLFPFPQGGAPNAPDNAHTAIELLRNAQKAEKLGIGQLQMIFDILEQSLSR</sequence>
<keyword evidence="2" id="KW-1185">Reference proteome</keyword>
<gene>
    <name evidence="1" type="ORF">J2Z32_002751</name>
</gene>